<protein>
    <recommendedName>
        <fullName evidence="4">DUF4378 domain-containing protein</fullName>
    </recommendedName>
</protein>
<dbReference type="SMR" id="A0A445IIZ9"/>
<feature type="region of interest" description="Disordered" evidence="1">
    <location>
        <begin position="172"/>
        <end position="196"/>
    </location>
</feature>
<organism evidence="2 3">
    <name type="scientific">Glycine soja</name>
    <name type="common">Wild soybean</name>
    <dbReference type="NCBI Taxonomy" id="3848"/>
    <lineage>
        <taxon>Eukaryota</taxon>
        <taxon>Viridiplantae</taxon>
        <taxon>Streptophyta</taxon>
        <taxon>Embryophyta</taxon>
        <taxon>Tracheophyta</taxon>
        <taxon>Spermatophyta</taxon>
        <taxon>Magnoliopsida</taxon>
        <taxon>eudicotyledons</taxon>
        <taxon>Gunneridae</taxon>
        <taxon>Pentapetalae</taxon>
        <taxon>rosids</taxon>
        <taxon>fabids</taxon>
        <taxon>Fabales</taxon>
        <taxon>Fabaceae</taxon>
        <taxon>Papilionoideae</taxon>
        <taxon>50 kb inversion clade</taxon>
        <taxon>NPAAA clade</taxon>
        <taxon>indigoferoid/millettioid clade</taxon>
        <taxon>Phaseoleae</taxon>
        <taxon>Glycine</taxon>
        <taxon>Glycine subgen. Soja</taxon>
    </lineage>
</organism>
<feature type="region of interest" description="Disordered" evidence="1">
    <location>
        <begin position="238"/>
        <end position="305"/>
    </location>
</feature>
<evidence type="ECO:0008006" key="4">
    <source>
        <dbReference type="Google" id="ProtNLM"/>
    </source>
</evidence>
<evidence type="ECO:0000313" key="2">
    <source>
        <dbReference type="EMBL" id="RZB86057.1"/>
    </source>
</evidence>
<keyword evidence="3" id="KW-1185">Reference proteome</keyword>
<dbReference type="AlphaFoldDB" id="A0A445IIZ9"/>
<comment type="caution">
    <text evidence="2">The sequence shown here is derived from an EMBL/GenBank/DDBJ whole genome shotgun (WGS) entry which is preliminary data.</text>
</comment>
<dbReference type="PANTHER" id="PTHR33623:SF5">
    <property type="entry name" value="HISTONE-LYSINE N-METHYLTRANSFERASE SETD1B-LIKE PROTEIN"/>
    <property type="match status" value="1"/>
</dbReference>
<evidence type="ECO:0000256" key="1">
    <source>
        <dbReference type="SAM" id="MobiDB-lite"/>
    </source>
</evidence>
<evidence type="ECO:0000313" key="3">
    <source>
        <dbReference type="Proteomes" id="UP000289340"/>
    </source>
</evidence>
<accession>A0A445IIZ9</accession>
<name>A0A445IIZ9_GLYSO</name>
<dbReference type="PANTHER" id="PTHR33623">
    <property type="entry name" value="OS04G0572500 PROTEIN"/>
    <property type="match status" value="1"/>
</dbReference>
<gene>
    <name evidence="2" type="ORF">D0Y65_026216</name>
</gene>
<dbReference type="Gramene" id="XM_028327024.1">
    <property type="protein sequence ID" value="XP_028182825.1"/>
    <property type="gene ID" value="LOC114369772"/>
</dbReference>
<sequence length="497" mass="56753">MAEKLHLREFLQEDQEPFLLKHYISERRSQLKRVTPSPNSTLQQHLKKNPQNSNFPLNKCFLTSLQNATKSPLLLSPKKSTPLTLRPSNAKTASLLLEAALRIHTNKNAKPKPKPNRALGIFGSLFKKLTNRKRETIEGGAVAKVNKDSDDDDVVVVGSCEVGFTCSCNGRPSSAVWSESNEDKSLDLESSSSGNSFDDSVVEEIEFLNKGKLINADDHGFFCQSPFRFSLQRSPDYSGRRTPVFSSPAAAPCRRKTEDKEINGADGVNKFHSGEEEEDKEQCSPVSVLDPPFDDDNDDGHDHDNGDDVFDLDCSYANVQRTKQHLLDRLCRFEKLAELDPVELEKRMLDHEDREYETFTEEDDDHEDVDSETACEENILRGEMFEILCCRSSVQQDTQQAQAEDLKRLVYDLIKEEETTQVNNNCSDMVIRRVLRKLELWKEVESNTIDMMIEEDFSREQCRWKKNDEHTKELAVEVELAIFCFLVEELSEELLIC</sequence>
<reference evidence="2 3" key="1">
    <citation type="submission" date="2018-09" db="EMBL/GenBank/DDBJ databases">
        <title>A high-quality reference genome of wild soybean provides a powerful tool to mine soybean genomes.</title>
        <authorList>
            <person name="Xie M."/>
            <person name="Chung C.Y.L."/>
            <person name="Li M.-W."/>
            <person name="Wong F.-L."/>
            <person name="Chan T.-F."/>
            <person name="Lam H.-M."/>
        </authorList>
    </citation>
    <scope>NUCLEOTIDE SEQUENCE [LARGE SCALE GENOMIC DNA]</scope>
    <source>
        <strain evidence="3">cv. W05</strain>
        <tissue evidence="2">Hypocotyl of etiolated seedlings</tissue>
    </source>
</reference>
<proteinExistence type="predicted"/>
<dbReference type="EMBL" id="QZWG01000010">
    <property type="protein sequence ID" value="RZB86057.1"/>
    <property type="molecule type" value="Genomic_DNA"/>
</dbReference>
<dbReference type="Proteomes" id="UP000289340">
    <property type="component" value="Chromosome 10"/>
</dbReference>